<dbReference type="AlphaFoldDB" id="A0AAP0GF51"/>
<accession>A0AAP0GF51</accession>
<feature type="chain" id="PRO_5042942680" evidence="1">
    <location>
        <begin position="18"/>
        <end position="72"/>
    </location>
</feature>
<evidence type="ECO:0000313" key="3">
    <source>
        <dbReference type="Proteomes" id="UP001418222"/>
    </source>
</evidence>
<keyword evidence="3" id="KW-1185">Reference proteome</keyword>
<comment type="caution">
    <text evidence="2">The sequence shown here is derived from an EMBL/GenBank/DDBJ whole genome shotgun (WGS) entry which is preliminary data.</text>
</comment>
<organism evidence="2 3">
    <name type="scientific">Platanthera zijinensis</name>
    <dbReference type="NCBI Taxonomy" id="2320716"/>
    <lineage>
        <taxon>Eukaryota</taxon>
        <taxon>Viridiplantae</taxon>
        <taxon>Streptophyta</taxon>
        <taxon>Embryophyta</taxon>
        <taxon>Tracheophyta</taxon>
        <taxon>Spermatophyta</taxon>
        <taxon>Magnoliopsida</taxon>
        <taxon>Liliopsida</taxon>
        <taxon>Asparagales</taxon>
        <taxon>Orchidaceae</taxon>
        <taxon>Orchidoideae</taxon>
        <taxon>Orchideae</taxon>
        <taxon>Orchidinae</taxon>
        <taxon>Platanthera</taxon>
    </lineage>
</organism>
<gene>
    <name evidence="2" type="ORF">KSP39_PZI001019</name>
</gene>
<feature type="signal peptide" evidence="1">
    <location>
        <begin position="1"/>
        <end position="17"/>
    </location>
</feature>
<proteinExistence type="predicted"/>
<evidence type="ECO:0000256" key="1">
    <source>
        <dbReference type="SAM" id="SignalP"/>
    </source>
</evidence>
<keyword evidence="1" id="KW-0732">Signal</keyword>
<dbReference type="EMBL" id="JBBWWQ010000001">
    <property type="protein sequence ID" value="KAK8956639.1"/>
    <property type="molecule type" value="Genomic_DNA"/>
</dbReference>
<reference evidence="2 3" key="1">
    <citation type="journal article" date="2022" name="Nat. Plants">
        <title>Genomes of leafy and leafless Platanthera orchids illuminate the evolution of mycoheterotrophy.</title>
        <authorList>
            <person name="Li M.H."/>
            <person name="Liu K.W."/>
            <person name="Li Z."/>
            <person name="Lu H.C."/>
            <person name="Ye Q.L."/>
            <person name="Zhang D."/>
            <person name="Wang J.Y."/>
            <person name="Li Y.F."/>
            <person name="Zhong Z.M."/>
            <person name="Liu X."/>
            <person name="Yu X."/>
            <person name="Liu D.K."/>
            <person name="Tu X.D."/>
            <person name="Liu B."/>
            <person name="Hao Y."/>
            <person name="Liao X.Y."/>
            <person name="Jiang Y.T."/>
            <person name="Sun W.H."/>
            <person name="Chen J."/>
            <person name="Chen Y.Q."/>
            <person name="Ai Y."/>
            <person name="Zhai J.W."/>
            <person name="Wu S.S."/>
            <person name="Zhou Z."/>
            <person name="Hsiao Y.Y."/>
            <person name="Wu W.L."/>
            <person name="Chen Y.Y."/>
            <person name="Lin Y.F."/>
            <person name="Hsu J.L."/>
            <person name="Li C.Y."/>
            <person name="Wang Z.W."/>
            <person name="Zhao X."/>
            <person name="Zhong W.Y."/>
            <person name="Ma X.K."/>
            <person name="Ma L."/>
            <person name="Huang J."/>
            <person name="Chen G.Z."/>
            <person name="Huang M.Z."/>
            <person name="Huang L."/>
            <person name="Peng D.H."/>
            <person name="Luo Y.B."/>
            <person name="Zou S.Q."/>
            <person name="Chen S.P."/>
            <person name="Lan S."/>
            <person name="Tsai W.C."/>
            <person name="Van de Peer Y."/>
            <person name="Liu Z.J."/>
        </authorList>
    </citation>
    <scope>NUCLEOTIDE SEQUENCE [LARGE SCALE GENOMIC DNA]</scope>
    <source>
        <strain evidence="2">Lor287</strain>
    </source>
</reference>
<protein>
    <submittedName>
        <fullName evidence="2">Uncharacterized protein</fullName>
    </submittedName>
</protein>
<evidence type="ECO:0000313" key="2">
    <source>
        <dbReference type="EMBL" id="KAK8956639.1"/>
    </source>
</evidence>
<dbReference type="Proteomes" id="UP001418222">
    <property type="component" value="Unassembled WGS sequence"/>
</dbReference>
<sequence length="72" mass="8237">MSTFHLILLGRLLRSRALFLEMRDFLCRKLSEIPQSRSRNLFLTGGWTLKSSALPALGCISWKLSKGGNKWQ</sequence>
<name>A0AAP0GF51_9ASPA</name>